<dbReference type="PROSITE" id="PS00061">
    <property type="entry name" value="ADH_SHORT"/>
    <property type="match status" value="1"/>
</dbReference>
<dbReference type="InterPro" id="IPR057326">
    <property type="entry name" value="KR_dom"/>
</dbReference>
<dbReference type="InterPro" id="IPR020904">
    <property type="entry name" value="Sc_DH/Rdtase_CS"/>
</dbReference>
<sequence length="251" mass="26283">MSFVSKVVIVTGASSGIGAATAILFSKEKANVTLVGRNETKLAKVAALCITKHLIVKADISKDDEVRNIVKRTLEEFGKIDVLVNNAGIMIGGTIIAGDILSAYDSVMATNVRAAVHLTCLCADHLIASKGTVINVSSAAGIVVQSTGDMLSYSMSKAALNIFSQGAALELSKHGVRVNTVSPGPVATDIIVNMAGSDTTITWKDFEGITLLNRVSEPEEIAELIAYLASDKARGITGSNFVCDNGCILKR</sequence>
<dbReference type="GO" id="GO:0006629">
    <property type="term" value="P:lipid metabolic process"/>
    <property type="evidence" value="ECO:0007669"/>
    <property type="project" value="UniProtKB-ARBA"/>
</dbReference>
<feature type="domain" description="Ketoreductase" evidence="2">
    <location>
        <begin position="6"/>
        <end position="189"/>
    </location>
</feature>
<dbReference type="Gene3D" id="3.40.50.720">
    <property type="entry name" value="NAD(P)-binding Rossmann-like Domain"/>
    <property type="match status" value="1"/>
</dbReference>
<accession>A0AAJ7E9D8</accession>
<evidence type="ECO:0000256" key="1">
    <source>
        <dbReference type="ARBA" id="ARBA00023002"/>
    </source>
</evidence>
<dbReference type="InterPro" id="IPR036291">
    <property type="entry name" value="NAD(P)-bd_dom_sf"/>
</dbReference>
<reference evidence="3" key="1">
    <citation type="submission" date="2025-08" db="UniProtKB">
        <authorList>
            <consortium name="RefSeq"/>
        </authorList>
    </citation>
    <scope>IDENTIFICATION</scope>
</reference>
<dbReference type="Proteomes" id="UP000694872">
    <property type="component" value="Unplaced"/>
</dbReference>
<dbReference type="AlphaFoldDB" id="A0AAJ7E9D8"/>
<dbReference type="KEGG" id="pxu:106117997"/>
<gene>
    <name evidence="3" type="primary">LOC106117997</name>
</gene>
<dbReference type="GO" id="GO:0016491">
    <property type="term" value="F:oxidoreductase activity"/>
    <property type="evidence" value="ECO:0007669"/>
    <property type="project" value="UniProtKB-KW"/>
</dbReference>
<organism evidence="3">
    <name type="scientific">Papilio xuthus</name>
    <name type="common">Asian swallowtail butterfly</name>
    <dbReference type="NCBI Taxonomy" id="66420"/>
    <lineage>
        <taxon>Eukaryota</taxon>
        <taxon>Metazoa</taxon>
        <taxon>Ecdysozoa</taxon>
        <taxon>Arthropoda</taxon>
        <taxon>Hexapoda</taxon>
        <taxon>Insecta</taxon>
        <taxon>Pterygota</taxon>
        <taxon>Neoptera</taxon>
        <taxon>Endopterygota</taxon>
        <taxon>Lepidoptera</taxon>
        <taxon>Glossata</taxon>
        <taxon>Ditrysia</taxon>
        <taxon>Papilionoidea</taxon>
        <taxon>Papilionidae</taxon>
        <taxon>Papilioninae</taxon>
        <taxon>Papilio</taxon>
    </lineage>
</organism>
<dbReference type="InterPro" id="IPR002347">
    <property type="entry name" value="SDR_fam"/>
</dbReference>
<dbReference type="PRINTS" id="PR00080">
    <property type="entry name" value="SDRFAMILY"/>
</dbReference>
<evidence type="ECO:0000259" key="2">
    <source>
        <dbReference type="SMART" id="SM00822"/>
    </source>
</evidence>
<evidence type="ECO:0000313" key="3">
    <source>
        <dbReference type="RefSeq" id="XP_013168001.1"/>
    </source>
</evidence>
<proteinExistence type="predicted"/>
<dbReference type="FunFam" id="3.40.50.720:FF:000084">
    <property type="entry name" value="Short-chain dehydrogenase reductase"/>
    <property type="match status" value="1"/>
</dbReference>
<dbReference type="PANTHER" id="PTHR43975">
    <property type="entry name" value="ZGC:101858"/>
    <property type="match status" value="1"/>
</dbReference>
<dbReference type="Pfam" id="PF13561">
    <property type="entry name" value="adh_short_C2"/>
    <property type="match status" value="1"/>
</dbReference>
<name>A0AAJ7E9D8_PAPXU</name>
<dbReference type="SUPFAM" id="SSF51735">
    <property type="entry name" value="NAD(P)-binding Rossmann-fold domains"/>
    <property type="match status" value="1"/>
</dbReference>
<dbReference type="SMART" id="SM00822">
    <property type="entry name" value="PKS_KR"/>
    <property type="match status" value="1"/>
</dbReference>
<keyword evidence="1" id="KW-0560">Oxidoreductase</keyword>
<dbReference type="PRINTS" id="PR00081">
    <property type="entry name" value="GDHRDH"/>
</dbReference>
<dbReference type="RefSeq" id="XP_013168001.1">
    <property type="nucleotide sequence ID" value="XM_013312547.1"/>
</dbReference>
<dbReference type="PANTHER" id="PTHR43975:SF2">
    <property type="entry name" value="EG:BACR7A4.14 PROTEIN-RELATED"/>
    <property type="match status" value="1"/>
</dbReference>
<protein>
    <submittedName>
        <fullName evidence="3">Uncharacterized oxidoreductase SSP0419-like</fullName>
    </submittedName>
</protein>